<proteinExistence type="predicted"/>
<reference evidence="4 6" key="1">
    <citation type="submission" date="2015-06" db="EMBL/GenBank/DDBJ databases">
        <title>The Genome Sequence of Enterococcus faecium 131EA1.</title>
        <authorList>
            <consortium name="The Broad Institute Genomics Platform"/>
            <consortium name="The Broad Institute Genome Sequencing Center for Infectious Disease"/>
            <person name="Earl A.M."/>
            <person name="Van Tyne D."/>
            <person name="Lebreton F."/>
            <person name="Saavedra J.T."/>
            <person name="Gilmore M.S."/>
            <person name="Manson Mcguire A."/>
            <person name="Clock S."/>
            <person name="Crupain M."/>
            <person name="Rangan U."/>
            <person name="Young S."/>
            <person name="Abouelleil A."/>
            <person name="Cao P."/>
            <person name="Chapman S.B."/>
            <person name="Griggs A."/>
            <person name="Priest M."/>
            <person name="Shea T."/>
            <person name="Wortman J."/>
            <person name="Nusbaum C."/>
            <person name="Birren B."/>
        </authorList>
    </citation>
    <scope>NUCLEOTIDE SEQUENCE [LARGE SCALE GENOMIC DNA]</scope>
    <source>
        <strain evidence="4 6">131EA1</strain>
    </source>
</reference>
<dbReference type="EMBL" id="LEQJ01000009">
    <property type="protein sequence ID" value="RBS31308.1"/>
    <property type="molecule type" value="Genomic_DNA"/>
</dbReference>
<evidence type="ECO:0000259" key="1">
    <source>
        <dbReference type="Pfam" id="PF05043"/>
    </source>
</evidence>
<organism evidence="2 5">
    <name type="scientific">Enterococcus faecium</name>
    <name type="common">Streptococcus faecium</name>
    <dbReference type="NCBI Taxonomy" id="1352"/>
    <lineage>
        <taxon>Bacteria</taxon>
        <taxon>Bacillati</taxon>
        <taxon>Bacillota</taxon>
        <taxon>Bacilli</taxon>
        <taxon>Lactobacillales</taxon>
        <taxon>Enterococcaceae</taxon>
        <taxon>Enterococcus</taxon>
    </lineage>
</organism>
<dbReference type="RefSeq" id="WP_002294277.1">
    <property type="nucleotide sequence ID" value="NZ_AP019394.1"/>
</dbReference>
<reference evidence="2 5" key="2">
    <citation type="submission" date="2016-01" db="EMBL/GenBank/DDBJ databases">
        <title>Molecular Mechanisms for transfer of large genomic segments between Enterococcus faecium strains.</title>
        <authorList>
            <person name="Garcia-Solache M.A."/>
            <person name="Lebreton F."/>
            <person name="Mclaughlin R.E."/>
            <person name="Whiteaker J.D."/>
            <person name="Gilmore M.S."/>
            <person name="Rice L.B."/>
        </authorList>
    </citation>
    <scope>NUCLEOTIDE SEQUENCE [LARGE SCALE GENOMIC DNA]</scope>
    <source>
        <strain evidence="2 5">D344RRF x C68</strain>
    </source>
</reference>
<dbReference type="Proteomes" id="UP001141166">
    <property type="component" value="Unassembled WGS sequence"/>
</dbReference>
<dbReference type="EMBL" id="JAMWMK010000022">
    <property type="protein sequence ID" value="MDC4248691.1"/>
    <property type="molecule type" value="Genomic_DNA"/>
</dbReference>
<evidence type="ECO:0000313" key="5">
    <source>
        <dbReference type="Proteomes" id="UP000070452"/>
    </source>
</evidence>
<sequence length="489" mass="58047">MNYEFFLSKEDHRSYSLLKYLEASSNLSESISNVQEELSLSTFLLKKTIDKLKHDLQKFDLEKNLRVTVSELDICLEINGKCSSKALLSRYITDSLSMKMVLAFFQEKYISVENFAKQHHVSYSVAYKVLQRLKRNLKKYQIFFEKRKLTGNPKNIRLFLYNLFNSTEISFVELYTLPIIIKTEKMLKDLKQYYPLSAYEKKKLFHFLAINLLAEQADSLDIASNQSLFFSDIGFYHLKGVLGEKSVIFINKTLSWLYLHDKLDQKYLRKNEDETIEWLNERFIESFENQFNLLREETSQLIRRELTKIHFKLLHYTINKADEFPLDVSFFRENYPAFYCYLIEYINDLTSKRKELLQDKFFLFFSYLLLLINHIPIQLISEPVKIIIDFSYGAAYNQFIKKNLSLYINLNTEVIEAGKPEFPDVIITNRNNLYEESASQVVVWLDPPRAVDWGNLTKILLTIQEEKYKDSKIDKQIDDFPEEIIDRIE</sequence>
<reference evidence="3" key="3">
    <citation type="submission" date="2022-05" db="EMBL/GenBank/DDBJ databases">
        <title>Draft genome sequences of Clostridium perfringens strains isolated from Peru.</title>
        <authorList>
            <person name="Hurtado R."/>
            <person name="Lima L."/>
            <person name="Sousa T."/>
            <person name="Jaiswal A.K."/>
            <person name="Tiwari S."/>
            <person name="Maturrano L."/>
            <person name="Brenig B."/>
            <person name="Azevedo V."/>
        </authorList>
    </citation>
    <scope>NUCLEOTIDE SEQUENCE</scope>
    <source>
        <strain evidence="3">CP4</strain>
    </source>
</reference>
<protein>
    <submittedName>
        <fullName evidence="3">Helix-turn-helix domain-containing protein</fullName>
    </submittedName>
    <submittedName>
        <fullName evidence="2">M protein trans-acting positive regulator</fullName>
    </submittedName>
</protein>
<dbReference type="InterPro" id="IPR007737">
    <property type="entry name" value="Mga_HTH"/>
</dbReference>
<dbReference type="Pfam" id="PF05043">
    <property type="entry name" value="Mga"/>
    <property type="match status" value="1"/>
</dbReference>
<dbReference type="PATRIC" id="fig|1352.655.peg.1269"/>
<name>A0A132P5B9_ENTFC</name>
<accession>A0A132P5B9</accession>
<dbReference type="AlphaFoldDB" id="A0A132P5B9"/>
<dbReference type="Proteomes" id="UP000253144">
    <property type="component" value="Unassembled WGS sequence"/>
</dbReference>
<evidence type="ECO:0000313" key="3">
    <source>
        <dbReference type="EMBL" id="MDC4248691.1"/>
    </source>
</evidence>
<feature type="domain" description="Mga helix-turn-helix" evidence="1">
    <location>
        <begin position="82"/>
        <end position="164"/>
    </location>
</feature>
<gene>
    <name evidence="2" type="ORF">AWT83_02920</name>
    <name evidence="4" type="ORF">EB12_01493</name>
    <name evidence="3" type="ORF">M3X98_11665</name>
</gene>
<evidence type="ECO:0000313" key="2">
    <source>
        <dbReference type="EMBL" id="KWX17513.1"/>
    </source>
</evidence>
<evidence type="ECO:0000313" key="6">
    <source>
        <dbReference type="Proteomes" id="UP000253144"/>
    </source>
</evidence>
<dbReference type="EMBL" id="LRHK01000001">
    <property type="protein sequence ID" value="KWX17513.1"/>
    <property type="molecule type" value="Genomic_DNA"/>
</dbReference>
<dbReference type="Proteomes" id="UP000070452">
    <property type="component" value="Unassembled WGS sequence"/>
</dbReference>
<evidence type="ECO:0000313" key="4">
    <source>
        <dbReference type="EMBL" id="RBS31308.1"/>
    </source>
</evidence>
<comment type="caution">
    <text evidence="2">The sequence shown here is derived from an EMBL/GenBank/DDBJ whole genome shotgun (WGS) entry which is preliminary data.</text>
</comment>